<dbReference type="PATRIC" id="fig|110500.4.peg.601"/>
<dbReference type="Proteomes" id="UP000054705">
    <property type="component" value="Unassembled WGS sequence"/>
</dbReference>
<dbReference type="GO" id="GO:0051536">
    <property type="term" value="F:iron-sulfur cluster binding"/>
    <property type="evidence" value="ECO:0007669"/>
    <property type="project" value="UniProtKB-KW"/>
</dbReference>
<feature type="domain" description="Radical SAM core" evidence="6">
    <location>
        <begin position="79"/>
        <end position="210"/>
    </location>
</feature>
<dbReference type="EMBL" id="LGGS01000064">
    <property type="protein sequence ID" value="KUK82823.1"/>
    <property type="molecule type" value="Genomic_DNA"/>
</dbReference>
<dbReference type="GO" id="GO:0046872">
    <property type="term" value="F:metal ion binding"/>
    <property type="evidence" value="ECO:0007669"/>
    <property type="project" value="UniProtKB-KW"/>
</dbReference>
<evidence type="ECO:0000256" key="4">
    <source>
        <dbReference type="ARBA" id="ARBA00023014"/>
    </source>
</evidence>
<comment type="cofactor">
    <cofactor evidence="5">
        <name>[4Fe-4S] cluster</name>
        <dbReference type="ChEBI" id="CHEBI:49883"/>
    </cofactor>
    <text evidence="5">Binds 1 [4Fe-4S] cluster. The cluster is coordinated with 3 cysteines and an exchangeable S-adenosyl-L-methionine.</text>
</comment>
<name>A0A101HTN8_9FIRM</name>
<dbReference type="PIRSF" id="PIRSF004869">
    <property type="entry name" value="PflX_prd"/>
    <property type="match status" value="1"/>
</dbReference>
<evidence type="ECO:0000259" key="6">
    <source>
        <dbReference type="Pfam" id="PF04055"/>
    </source>
</evidence>
<accession>A0A101HTN8</accession>
<dbReference type="SFLD" id="SFLDS00029">
    <property type="entry name" value="Radical_SAM"/>
    <property type="match status" value="1"/>
</dbReference>
<evidence type="ECO:0000313" key="8">
    <source>
        <dbReference type="Proteomes" id="UP000054705"/>
    </source>
</evidence>
<dbReference type="SUPFAM" id="SSF102114">
    <property type="entry name" value="Radical SAM enzymes"/>
    <property type="match status" value="1"/>
</dbReference>
<dbReference type="PANTHER" id="PTHR43075">
    <property type="entry name" value="FORMATE LYASE ACTIVATING ENZYME, PUTATIVE (AFU_ORTHOLOGUE AFUA_2G15630)-RELATED"/>
    <property type="match status" value="1"/>
</dbReference>
<dbReference type="Pfam" id="PF04055">
    <property type="entry name" value="Radical_SAM"/>
    <property type="match status" value="1"/>
</dbReference>
<evidence type="ECO:0000256" key="3">
    <source>
        <dbReference type="ARBA" id="ARBA00023004"/>
    </source>
</evidence>
<comment type="caution">
    <text evidence="7">The sequence shown here is derived from an EMBL/GenBank/DDBJ whole genome shotgun (WGS) entry which is preliminary data.</text>
</comment>
<organism evidence="7 8">
    <name type="scientific">Pelotomaculum thermopropionicum</name>
    <dbReference type="NCBI Taxonomy" id="110500"/>
    <lineage>
        <taxon>Bacteria</taxon>
        <taxon>Bacillati</taxon>
        <taxon>Bacillota</taxon>
        <taxon>Clostridia</taxon>
        <taxon>Eubacteriales</taxon>
        <taxon>Desulfotomaculaceae</taxon>
        <taxon>Pelotomaculum</taxon>
    </lineage>
</organism>
<keyword evidence="1 5" id="KW-0949">S-adenosyl-L-methionine</keyword>
<proteinExistence type="predicted"/>
<evidence type="ECO:0000256" key="2">
    <source>
        <dbReference type="ARBA" id="ARBA00022723"/>
    </source>
</evidence>
<evidence type="ECO:0000313" key="7">
    <source>
        <dbReference type="EMBL" id="KUK82823.1"/>
    </source>
</evidence>
<dbReference type="InterPro" id="IPR058240">
    <property type="entry name" value="rSAM_sf"/>
</dbReference>
<dbReference type="InterPro" id="IPR040085">
    <property type="entry name" value="MJ0674-like"/>
</dbReference>
<feature type="binding site" evidence="5">
    <location>
        <position position="84"/>
    </location>
    <ligand>
        <name>[4Fe-4S] cluster</name>
        <dbReference type="ChEBI" id="CHEBI:49883"/>
        <note>4Fe-4S-S-AdoMet</note>
    </ligand>
</feature>
<dbReference type="GO" id="GO:0003824">
    <property type="term" value="F:catalytic activity"/>
    <property type="evidence" value="ECO:0007669"/>
    <property type="project" value="InterPro"/>
</dbReference>
<dbReference type="InterPro" id="IPR016431">
    <property type="entry name" value="Pyrv-formate_lyase-activ_prd"/>
</dbReference>
<dbReference type="CDD" id="cd01335">
    <property type="entry name" value="Radical_SAM"/>
    <property type="match status" value="1"/>
</dbReference>
<dbReference type="InterPro" id="IPR007197">
    <property type="entry name" value="rSAM"/>
</dbReference>
<dbReference type="SFLD" id="SFLDG01099">
    <property type="entry name" value="Uncharacterised_Radical_SAM_Su"/>
    <property type="match status" value="1"/>
</dbReference>
<evidence type="ECO:0000256" key="1">
    <source>
        <dbReference type="ARBA" id="ARBA00022691"/>
    </source>
</evidence>
<feature type="binding site" evidence="5">
    <location>
        <position position="91"/>
    </location>
    <ligand>
        <name>[4Fe-4S] cluster</name>
        <dbReference type="ChEBI" id="CHEBI:49883"/>
        <note>4Fe-4S-S-AdoMet</note>
    </ligand>
</feature>
<gene>
    <name evidence="7" type="ORF">XD97_0335</name>
</gene>
<dbReference type="Gene3D" id="3.20.20.70">
    <property type="entry name" value="Aldolase class I"/>
    <property type="match status" value="1"/>
</dbReference>
<keyword evidence="2 5" id="KW-0479">Metal-binding</keyword>
<keyword evidence="4 5" id="KW-0411">Iron-sulfur</keyword>
<evidence type="ECO:0000256" key="5">
    <source>
        <dbReference type="PIRSR" id="PIRSR004869-50"/>
    </source>
</evidence>
<reference evidence="8" key="1">
    <citation type="journal article" date="2015" name="MBio">
        <title>Genome-Resolved Metagenomic Analysis Reveals Roles for Candidate Phyla and Other Microbial Community Members in Biogeochemical Transformations in Oil Reservoirs.</title>
        <authorList>
            <person name="Hu P."/>
            <person name="Tom L."/>
            <person name="Singh A."/>
            <person name="Thomas B.C."/>
            <person name="Baker B.J."/>
            <person name="Piceno Y.M."/>
            <person name="Andersen G.L."/>
            <person name="Banfield J.F."/>
        </authorList>
    </citation>
    <scope>NUCLEOTIDE SEQUENCE [LARGE SCALE GENOMIC DNA]</scope>
</reference>
<keyword evidence="3 5" id="KW-0408">Iron</keyword>
<sequence length="304" mass="33206">MVMIKGSYLKLPPGELAGRAKKAVRLLGDCTFCAQECRVNRLEGELGVCRGGRQAAVSSYGPHFGEEEVLVGKGGSGTIFFTYCNLSCEFCQNYEISRYGEGNEVSAGELAEMMLELQEKGCHNINLVSPSHFVPQFLEALAAAVKDGLALPLVYNTGGYDAPGTLRLLDGIVDIYMPDIKFGDDDAGRKYSGAAGYFTVAQKAVKMMHAQVGDLILDGRGIARRGLLVRHLVLPNDLARSEKVFAFLAGEVSKHTFVNIMDQYYPAFKAFNRPELNRRLTRREFREALDAAGRAGLSRCCGKA</sequence>
<dbReference type="AlphaFoldDB" id="A0A101HTN8"/>
<protein>
    <submittedName>
        <fullName evidence="7">Putative Fe-S protein</fullName>
    </submittedName>
</protein>
<feature type="binding site" evidence="5">
    <location>
        <position position="88"/>
    </location>
    <ligand>
        <name>[4Fe-4S] cluster</name>
        <dbReference type="ChEBI" id="CHEBI:49883"/>
        <note>4Fe-4S-S-AdoMet</note>
    </ligand>
</feature>
<dbReference type="PANTHER" id="PTHR43075:SF1">
    <property type="entry name" value="FORMATE LYASE ACTIVATING ENZYME, PUTATIVE (AFU_ORTHOLOGUE AFUA_2G15630)-RELATED"/>
    <property type="match status" value="1"/>
</dbReference>
<dbReference type="InterPro" id="IPR013785">
    <property type="entry name" value="Aldolase_TIM"/>
</dbReference>